<comment type="caution">
    <text evidence="1">The sequence shown here is derived from an EMBL/GenBank/DDBJ whole genome shotgun (WGS) entry which is preliminary data.</text>
</comment>
<dbReference type="Proteomes" id="UP000596739">
    <property type="component" value="Unassembled WGS sequence"/>
</dbReference>
<proteinExistence type="predicted"/>
<dbReference type="InterPro" id="IPR046930">
    <property type="entry name" value="HTH_60"/>
</dbReference>
<sequence>MVSTNLHYADDILRENIQGLAKNYKIELNTLSKMLGVNYIWLKDFMDKKVHLNIHFFNRMHLGENYKSTDDSANAPNALWFSHVISMLYDGIDTISEDSRVKAIIDGLTMNYAMSYESIALYSSLSLNDVESFMTDTNSISFEKKYKLAVATLFLHYLLKKEPNYDFTKAEGND</sequence>
<organism evidence="1 2">
    <name type="scientific">Clostridium yunnanense</name>
    <dbReference type="NCBI Taxonomy" id="2800325"/>
    <lineage>
        <taxon>Bacteria</taxon>
        <taxon>Bacillati</taxon>
        <taxon>Bacillota</taxon>
        <taxon>Clostridia</taxon>
        <taxon>Eubacteriales</taxon>
        <taxon>Clostridiaceae</taxon>
        <taxon>Clostridium</taxon>
    </lineage>
</organism>
<keyword evidence="2" id="KW-1185">Reference proteome</keyword>
<dbReference type="EMBL" id="JAENHN010000027">
    <property type="protein sequence ID" value="MBK1810704.1"/>
    <property type="molecule type" value="Genomic_DNA"/>
</dbReference>
<protein>
    <recommendedName>
        <fullName evidence="3">Transcriptional regulator</fullName>
    </recommendedName>
</protein>
<dbReference type="Pfam" id="PF20317">
    <property type="entry name" value="HTH_60"/>
    <property type="match status" value="1"/>
</dbReference>
<reference evidence="2" key="1">
    <citation type="submission" date="2021-01" db="EMBL/GenBank/DDBJ databases">
        <title>Genome public.</title>
        <authorList>
            <person name="Liu C."/>
            <person name="Sun Q."/>
        </authorList>
    </citation>
    <scope>NUCLEOTIDE SEQUENCE [LARGE SCALE GENOMIC DNA]</scope>
    <source>
        <strain evidence="2">YIM B02505</strain>
    </source>
</reference>
<gene>
    <name evidence="1" type="ORF">JHL18_08645</name>
</gene>
<accession>A0ABS1EMZ3</accession>
<evidence type="ECO:0000313" key="2">
    <source>
        <dbReference type="Proteomes" id="UP000596739"/>
    </source>
</evidence>
<name>A0ABS1EMZ3_9CLOT</name>
<evidence type="ECO:0000313" key="1">
    <source>
        <dbReference type="EMBL" id="MBK1810704.1"/>
    </source>
</evidence>
<dbReference type="RefSeq" id="WP_200268205.1">
    <property type="nucleotide sequence ID" value="NZ_JAENHN010000027.1"/>
</dbReference>
<evidence type="ECO:0008006" key="3">
    <source>
        <dbReference type="Google" id="ProtNLM"/>
    </source>
</evidence>